<dbReference type="Proteomes" id="UP000094025">
    <property type="component" value="Unassembled WGS sequence"/>
</dbReference>
<evidence type="ECO:0008006" key="4">
    <source>
        <dbReference type="Google" id="ProtNLM"/>
    </source>
</evidence>
<protein>
    <recommendedName>
        <fullName evidence="4">DUF5330 domain-containing protein</fullName>
    </recommendedName>
</protein>
<organism evidence="2 3">
    <name type="scientific">Sinorhizobium glycinis</name>
    <dbReference type="NCBI Taxonomy" id="1472378"/>
    <lineage>
        <taxon>Bacteria</taxon>
        <taxon>Pseudomonadati</taxon>
        <taxon>Pseudomonadota</taxon>
        <taxon>Alphaproteobacteria</taxon>
        <taxon>Hyphomicrobiales</taxon>
        <taxon>Rhizobiaceae</taxon>
        <taxon>Sinorhizobium/Ensifer group</taxon>
        <taxon>Sinorhizobium</taxon>
    </lineage>
</organism>
<dbReference type="Pfam" id="PF17264">
    <property type="entry name" value="DUF5330"/>
    <property type="match status" value="1"/>
</dbReference>
<keyword evidence="3" id="KW-1185">Reference proteome</keyword>
<evidence type="ECO:0000313" key="3">
    <source>
        <dbReference type="Proteomes" id="UP000094025"/>
    </source>
</evidence>
<name>A0A178XZZ2_9HYPH</name>
<feature type="region of interest" description="Disordered" evidence="1">
    <location>
        <begin position="115"/>
        <end position="145"/>
    </location>
</feature>
<evidence type="ECO:0000313" key="2">
    <source>
        <dbReference type="EMBL" id="OAP40736.1"/>
    </source>
</evidence>
<reference evidence="2 3" key="1">
    <citation type="journal article" date="2016" name="Int. J. Syst. Evol. Microbiol.">
        <title>Ensifer glycinis sp. nov., an novel rhizobial species associated with Glycine spp.</title>
        <authorList>
            <person name="Yan H."/>
            <person name="Yan J."/>
            <person name="Sui X.H."/>
            <person name="Wang E.T."/>
            <person name="Chen W.X."/>
            <person name="Zhang X.X."/>
            <person name="Chen W.F."/>
        </authorList>
    </citation>
    <scope>NUCLEOTIDE SEQUENCE [LARGE SCALE GENOMIC DNA]</scope>
    <source>
        <strain evidence="2 3">CCBAU 23380</strain>
    </source>
</reference>
<sequence length="145" mass="15869">MWFLVKATFWFSLVLVLLPFLDPSSSAKLENGPKVEIGDTFSAANEAFQYIRAICIQKPEVCEKGAETFVALGHRAREGARIAYEFLDSQFAETGTGTPDAKVMTGTVGTAEDLLPAESENEAMPAFKRTPVPERRLDPKSAPTN</sequence>
<comment type="caution">
    <text evidence="2">The sequence shown here is derived from an EMBL/GenBank/DDBJ whole genome shotgun (WGS) entry which is preliminary data.</text>
</comment>
<dbReference type="InterPro" id="IPR035220">
    <property type="entry name" value="DUF5330"/>
</dbReference>
<dbReference type="RefSeq" id="WP_064241043.1">
    <property type="nucleotide sequence ID" value="NZ_LPUX01000053.1"/>
</dbReference>
<proteinExistence type="predicted"/>
<accession>A0A178XZZ2</accession>
<dbReference type="STRING" id="1472378.AU381_02220"/>
<dbReference type="EMBL" id="LPUX01000053">
    <property type="protein sequence ID" value="OAP40736.1"/>
    <property type="molecule type" value="Genomic_DNA"/>
</dbReference>
<gene>
    <name evidence="2" type="ORF">AU381_02220</name>
</gene>
<dbReference type="AlphaFoldDB" id="A0A178XZZ2"/>
<dbReference type="OrthoDB" id="7923950at2"/>
<evidence type="ECO:0000256" key="1">
    <source>
        <dbReference type="SAM" id="MobiDB-lite"/>
    </source>
</evidence>